<keyword evidence="2" id="KW-0963">Cytoplasm</keyword>
<gene>
    <name evidence="6" type="ORF">ACHAWU_004876</name>
</gene>
<dbReference type="PANTHER" id="PTHR22842">
    <property type="entry name" value="WD40 REPEAT PROTEIN"/>
    <property type="match status" value="1"/>
</dbReference>
<feature type="region of interest" description="Disordered" evidence="5">
    <location>
        <begin position="120"/>
        <end position="162"/>
    </location>
</feature>
<sequence>MSRRIRIRNFPLVVALFGWLGITVVVVGGGGGVDVGVAAASPSSILHKNRRLHSTNDRNIRNRKLGELRRTNRIDKNHELYFYYRALRNSGTMMSMHGDGAYPSVLDYFTDDHVAEDNSMSMDAQAGDGGGDDGGESGISSASFNSTNDEQTPVQGEEEGSNDLMEIALEFVGDDDETVETAPIVENDIDINGTDGSTSSIVGSSSSAVSNINNTMLENSTSVNNNDSSDSNSGSSASTTSSGSSSITGSNASSSDSDTSNSSSGNNDSFTDMSSTAVTGSNSSTSNSDNDTSNSSGVISDSTSFDSSDSSNTSNVSTSNSDSDSSSSSGGISDSTSIDSSSDSTSNSSSGISDSTSTDSSSLSVTGSDDASTSNSNNGGSNSTSDTDGTSSTNSSSSTIPLTLVQRKSIIESKCQLSIHARSQALINLIGSFVSSPELTLITQVGPQYEAFVWLVHFDDAILCPPSSNDDEMAQRILQRYTLATLYYATKGDEWTNCSSSRKFFDESSTTEIGTCNYAIRFLDASHECNWYGISCVGDAEENDADSYYAIDEIVLPNNNLSGAIPMEFYKAFEKLRVWNMAENQGVIGTLSNGVGRFTELEVLMLNENKLEGEAPFEALMKLHSLGSYLDKMNHGQQSHDSRRTMIDLPSVPVAELRGHNDGPIHIVRFTADGKYCLTGASDRTVRLWNPTRVDPAYRPSSSQRDSLPSSLPMQTYSDGHIHSIYCLATNRSSTTLLSASDKTLLATDLLTAQNKQKWWGHVGRIEYVTCLGGSSTDDTNNCSGGGIGEEIYASASYDSTVRLWDARSRSKDPLMILNDATDAVTCVTQSPSHHQIITSSVDGKLRTYDLRFARMVTEDIVHPITSFSISNDGMSSMMAASCLDGVIRLWDRSSTNATTTGIRKRVFQKLHSYHTCNKYKVECAFTSSDEYLVSGSECGAVVVYQVEFDSNNSFRSEAKVTKPSSKGTVLQRHQGPTCSVAACPQTARPWLVVSASYDGTAVVWASEAQHDCCLLE</sequence>
<keyword evidence="7" id="KW-1185">Reference proteome</keyword>
<dbReference type="InterPro" id="IPR032675">
    <property type="entry name" value="LRR_dom_sf"/>
</dbReference>
<accession>A0ABD3M2P0</accession>
<dbReference type="SUPFAM" id="SSF52058">
    <property type="entry name" value="L domain-like"/>
    <property type="match status" value="1"/>
</dbReference>
<dbReference type="Gene3D" id="2.130.10.10">
    <property type="entry name" value="YVTN repeat-like/Quinoprotein amine dehydrogenase"/>
    <property type="match status" value="2"/>
</dbReference>
<evidence type="ECO:0000256" key="3">
    <source>
        <dbReference type="ARBA" id="ARBA00038145"/>
    </source>
</evidence>
<evidence type="ECO:0000256" key="4">
    <source>
        <dbReference type="PROSITE-ProRule" id="PRU00221"/>
    </source>
</evidence>
<keyword evidence="4" id="KW-0853">WD repeat</keyword>
<dbReference type="SUPFAM" id="SSF50978">
    <property type="entry name" value="WD40 repeat-like"/>
    <property type="match status" value="1"/>
</dbReference>
<evidence type="ECO:0000256" key="1">
    <source>
        <dbReference type="ARBA" id="ARBA00004496"/>
    </source>
</evidence>
<evidence type="ECO:0000313" key="6">
    <source>
        <dbReference type="EMBL" id="KAL3758238.1"/>
    </source>
</evidence>
<organism evidence="6 7">
    <name type="scientific">Discostella pseudostelligera</name>
    <dbReference type="NCBI Taxonomy" id="259834"/>
    <lineage>
        <taxon>Eukaryota</taxon>
        <taxon>Sar</taxon>
        <taxon>Stramenopiles</taxon>
        <taxon>Ochrophyta</taxon>
        <taxon>Bacillariophyta</taxon>
        <taxon>Coscinodiscophyceae</taxon>
        <taxon>Thalassiosirophycidae</taxon>
        <taxon>Stephanodiscales</taxon>
        <taxon>Stephanodiscaceae</taxon>
        <taxon>Discostella</taxon>
    </lineage>
</organism>
<feature type="repeat" description="WD" evidence="4">
    <location>
        <begin position="793"/>
        <end position="809"/>
    </location>
</feature>
<name>A0ABD3M2P0_9STRA</name>
<dbReference type="Gene3D" id="3.80.10.10">
    <property type="entry name" value="Ribonuclease Inhibitor"/>
    <property type="match status" value="1"/>
</dbReference>
<reference evidence="6 7" key="1">
    <citation type="submission" date="2024-10" db="EMBL/GenBank/DDBJ databases">
        <title>Updated reference genomes for cyclostephanoid diatoms.</title>
        <authorList>
            <person name="Roberts W.R."/>
            <person name="Alverson A.J."/>
        </authorList>
    </citation>
    <scope>NUCLEOTIDE SEQUENCE [LARGE SCALE GENOMIC DNA]</scope>
    <source>
        <strain evidence="6 7">AJA232-27</strain>
    </source>
</reference>
<dbReference type="InterPro" id="IPR015943">
    <property type="entry name" value="WD40/YVTN_repeat-like_dom_sf"/>
</dbReference>
<feature type="repeat" description="WD" evidence="4">
    <location>
        <begin position="658"/>
        <end position="690"/>
    </location>
</feature>
<comment type="caution">
    <text evidence="6">The sequence shown here is derived from an EMBL/GenBank/DDBJ whole genome shotgun (WGS) entry which is preliminary data.</text>
</comment>
<feature type="compositionally biased region" description="Low complexity" evidence="5">
    <location>
        <begin position="196"/>
        <end position="206"/>
    </location>
</feature>
<proteinExistence type="inferred from homology"/>
<evidence type="ECO:0000313" key="7">
    <source>
        <dbReference type="Proteomes" id="UP001530293"/>
    </source>
</evidence>
<dbReference type="GO" id="GO:0005737">
    <property type="term" value="C:cytoplasm"/>
    <property type="evidence" value="ECO:0007669"/>
    <property type="project" value="UniProtKB-SubCell"/>
</dbReference>
<feature type="region of interest" description="Disordered" evidence="5">
    <location>
        <begin position="183"/>
        <end position="206"/>
    </location>
</feature>
<dbReference type="SMART" id="SM00320">
    <property type="entry name" value="WD40"/>
    <property type="match status" value="7"/>
</dbReference>
<dbReference type="PROSITE" id="PS50082">
    <property type="entry name" value="WD_REPEATS_2"/>
    <property type="match status" value="3"/>
</dbReference>
<dbReference type="InterPro" id="IPR001680">
    <property type="entry name" value="WD40_rpt"/>
</dbReference>
<protein>
    <submittedName>
        <fullName evidence="6">Uncharacterized protein</fullName>
    </submittedName>
</protein>
<comment type="similarity">
    <text evidence="3">Belongs to the WD repeat MORG1 family.</text>
</comment>
<dbReference type="InterPro" id="IPR036322">
    <property type="entry name" value="WD40_repeat_dom_sf"/>
</dbReference>
<dbReference type="PANTHER" id="PTHR22842:SF3">
    <property type="entry name" value="WD REPEAT DOMAIN-CONTAINING PROTEIN 83"/>
    <property type="match status" value="1"/>
</dbReference>
<dbReference type="InterPro" id="IPR051980">
    <property type="entry name" value="WD_repeat_MORG1"/>
</dbReference>
<dbReference type="Pfam" id="PF00400">
    <property type="entry name" value="WD40"/>
    <property type="match status" value="5"/>
</dbReference>
<feature type="compositionally biased region" description="Polar residues" evidence="5">
    <location>
        <begin position="144"/>
        <end position="154"/>
    </location>
</feature>
<dbReference type="AlphaFoldDB" id="A0ABD3M2P0"/>
<dbReference type="EMBL" id="JALLBG020000237">
    <property type="protein sequence ID" value="KAL3758238.1"/>
    <property type="molecule type" value="Genomic_DNA"/>
</dbReference>
<feature type="repeat" description="WD" evidence="4">
    <location>
        <begin position="818"/>
        <end position="859"/>
    </location>
</feature>
<feature type="region of interest" description="Disordered" evidence="5">
    <location>
        <begin position="218"/>
        <end position="399"/>
    </location>
</feature>
<dbReference type="Proteomes" id="UP001530293">
    <property type="component" value="Unassembled WGS sequence"/>
</dbReference>
<evidence type="ECO:0000256" key="5">
    <source>
        <dbReference type="SAM" id="MobiDB-lite"/>
    </source>
</evidence>
<evidence type="ECO:0000256" key="2">
    <source>
        <dbReference type="ARBA" id="ARBA00022490"/>
    </source>
</evidence>
<comment type="subcellular location">
    <subcellularLocation>
        <location evidence="1">Cytoplasm</location>
    </subcellularLocation>
</comment>